<dbReference type="PANTHER" id="PTHR47466">
    <property type="match status" value="1"/>
</dbReference>
<dbReference type="GO" id="GO:0046872">
    <property type="term" value="F:metal ion binding"/>
    <property type="evidence" value="ECO:0007669"/>
    <property type="project" value="UniProtKB-KW"/>
</dbReference>
<proteinExistence type="inferred from homology"/>
<dbReference type="InParanoid" id="W3WNU1"/>
<dbReference type="RefSeq" id="XP_007839301.1">
    <property type="nucleotide sequence ID" value="XM_007841110.1"/>
</dbReference>
<dbReference type="InterPro" id="IPR008754">
    <property type="entry name" value="Peptidase_M43"/>
</dbReference>
<comment type="similarity">
    <text evidence="2">Belongs to the peptidase M43B family.</text>
</comment>
<evidence type="ECO:0000313" key="13">
    <source>
        <dbReference type="Proteomes" id="UP000030651"/>
    </source>
</evidence>
<organism evidence="12 13">
    <name type="scientific">Pestalotiopsis fici (strain W106-1 / CGMCC3.15140)</name>
    <dbReference type="NCBI Taxonomy" id="1229662"/>
    <lineage>
        <taxon>Eukaryota</taxon>
        <taxon>Fungi</taxon>
        <taxon>Dikarya</taxon>
        <taxon>Ascomycota</taxon>
        <taxon>Pezizomycotina</taxon>
        <taxon>Sordariomycetes</taxon>
        <taxon>Xylariomycetidae</taxon>
        <taxon>Amphisphaeriales</taxon>
        <taxon>Sporocadaceae</taxon>
        <taxon>Pestalotiopsis</taxon>
    </lineage>
</organism>
<dbReference type="OMA" id="WNQGHIA"/>
<feature type="signal peptide" evidence="10">
    <location>
        <begin position="1"/>
        <end position="18"/>
    </location>
</feature>
<dbReference type="SUPFAM" id="SSF55486">
    <property type="entry name" value="Metalloproteases ('zincins'), catalytic domain"/>
    <property type="match status" value="1"/>
</dbReference>
<dbReference type="GO" id="GO:0008237">
    <property type="term" value="F:metallopeptidase activity"/>
    <property type="evidence" value="ECO:0007669"/>
    <property type="project" value="UniProtKB-KW"/>
</dbReference>
<sequence>MRSFALAVIFAGVDQVLATRARCLVGDEEGTAQSWGLSRIAATSQPKASALPSEIAVDVHFHITSTTDYANLVTDEIIAAQWEILRDTYADYNITLTLVSTESIVDDLAGAGWLVFNGTAWNNYPEEQKAFFNSTRKGGYDDLNLYFFAPWSPGASGYCTFPTTVAGALPQPGDEAFYTDLCEISALSMPGVPADNATLDGYYYGHVAIHETGHWFGLNHTFAGGCNEPGDFVADTPATGIVYDCPAQSDTCPDVAGLDPIYNFMSYTNDTCTSEFTPGQKDRMFETFFSYRRISA</sequence>
<feature type="chain" id="PRO_5004833996" description="Peptidase M43 pregnancy-associated plasma-A domain-containing protein" evidence="10">
    <location>
        <begin position="19"/>
        <end position="296"/>
    </location>
</feature>
<dbReference type="EMBL" id="KI912118">
    <property type="protein sequence ID" value="ETS75585.1"/>
    <property type="molecule type" value="Genomic_DNA"/>
</dbReference>
<keyword evidence="9" id="KW-1015">Disulfide bond</keyword>
<evidence type="ECO:0000256" key="3">
    <source>
        <dbReference type="ARBA" id="ARBA00022670"/>
    </source>
</evidence>
<dbReference type="eggNOG" id="ENOG502R559">
    <property type="taxonomic scope" value="Eukaryota"/>
</dbReference>
<evidence type="ECO:0000256" key="9">
    <source>
        <dbReference type="ARBA" id="ARBA00023157"/>
    </source>
</evidence>
<keyword evidence="4" id="KW-0479">Metal-binding</keyword>
<keyword evidence="7" id="KW-0862">Zinc</keyword>
<evidence type="ECO:0000256" key="5">
    <source>
        <dbReference type="ARBA" id="ARBA00022729"/>
    </source>
</evidence>
<dbReference type="GeneID" id="19277542"/>
<keyword evidence="8" id="KW-0482">Metalloprotease</keyword>
<evidence type="ECO:0000256" key="6">
    <source>
        <dbReference type="ARBA" id="ARBA00022801"/>
    </source>
</evidence>
<dbReference type="InterPro" id="IPR024079">
    <property type="entry name" value="MetalloPept_cat_dom_sf"/>
</dbReference>
<dbReference type="CDD" id="cd04275">
    <property type="entry name" value="ZnMc_pappalysin_like"/>
    <property type="match status" value="1"/>
</dbReference>
<name>W3WNU1_PESFW</name>
<dbReference type="Pfam" id="PF05572">
    <property type="entry name" value="Peptidase_M43"/>
    <property type="match status" value="1"/>
</dbReference>
<dbReference type="MEROPS" id="M43.008"/>
<evidence type="ECO:0000256" key="2">
    <source>
        <dbReference type="ARBA" id="ARBA00008721"/>
    </source>
</evidence>
<comment type="function">
    <text evidence="1">Secreted metalloproteinase that allows assimilation of proteinaceous substrates.</text>
</comment>
<keyword evidence="13" id="KW-1185">Reference proteome</keyword>
<protein>
    <recommendedName>
        <fullName evidence="11">Peptidase M43 pregnancy-associated plasma-A domain-containing protein</fullName>
    </recommendedName>
</protein>
<evidence type="ECO:0000313" key="12">
    <source>
        <dbReference type="EMBL" id="ETS75585.1"/>
    </source>
</evidence>
<dbReference type="OrthoDB" id="536211at2759"/>
<dbReference type="STRING" id="1229662.W3WNU1"/>
<accession>W3WNU1</accession>
<dbReference type="PANTHER" id="PTHR47466:SF1">
    <property type="entry name" value="METALLOPROTEASE MEP1 (AFU_ORTHOLOGUE AFUA_1G07730)-RELATED"/>
    <property type="match status" value="1"/>
</dbReference>
<dbReference type="Gene3D" id="3.40.390.10">
    <property type="entry name" value="Collagenase (Catalytic Domain)"/>
    <property type="match status" value="1"/>
</dbReference>
<gene>
    <name evidence="12" type="ORF">PFICI_12529</name>
</gene>
<evidence type="ECO:0000256" key="10">
    <source>
        <dbReference type="SAM" id="SignalP"/>
    </source>
</evidence>
<dbReference type="GO" id="GO:0006508">
    <property type="term" value="P:proteolysis"/>
    <property type="evidence" value="ECO:0007669"/>
    <property type="project" value="UniProtKB-KW"/>
</dbReference>
<dbReference type="Proteomes" id="UP000030651">
    <property type="component" value="Unassembled WGS sequence"/>
</dbReference>
<evidence type="ECO:0000259" key="11">
    <source>
        <dbReference type="Pfam" id="PF05572"/>
    </source>
</evidence>
<evidence type="ECO:0000256" key="4">
    <source>
        <dbReference type="ARBA" id="ARBA00022723"/>
    </source>
</evidence>
<keyword evidence="3" id="KW-0645">Protease</keyword>
<reference evidence="13" key="1">
    <citation type="journal article" date="2015" name="BMC Genomics">
        <title>Genomic and transcriptomic analysis of the endophytic fungus Pestalotiopsis fici reveals its lifestyle and high potential for synthesis of natural products.</title>
        <authorList>
            <person name="Wang X."/>
            <person name="Zhang X."/>
            <person name="Liu L."/>
            <person name="Xiang M."/>
            <person name="Wang W."/>
            <person name="Sun X."/>
            <person name="Che Y."/>
            <person name="Guo L."/>
            <person name="Liu G."/>
            <person name="Guo L."/>
            <person name="Wang C."/>
            <person name="Yin W.B."/>
            <person name="Stadler M."/>
            <person name="Zhang X."/>
            <person name="Liu X."/>
        </authorList>
    </citation>
    <scope>NUCLEOTIDE SEQUENCE [LARGE SCALE GENOMIC DNA]</scope>
    <source>
        <strain evidence="13">W106-1 / CGMCC3.15140</strain>
    </source>
</reference>
<feature type="domain" description="Peptidase M43 pregnancy-associated plasma-A" evidence="11">
    <location>
        <begin position="208"/>
        <end position="286"/>
    </location>
</feature>
<evidence type="ECO:0000256" key="7">
    <source>
        <dbReference type="ARBA" id="ARBA00022833"/>
    </source>
</evidence>
<keyword evidence="5 10" id="KW-0732">Signal</keyword>
<dbReference type="HOGENOM" id="CLU_048726_2_0_1"/>
<evidence type="ECO:0000256" key="8">
    <source>
        <dbReference type="ARBA" id="ARBA00023049"/>
    </source>
</evidence>
<keyword evidence="6" id="KW-0378">Hydrolase</keyword>
<evidence type="ECO:0000256" key="1">
    <source>
        <dbReference type="ARBA" id="ARBA00003174"/>
    </source>
</evidence>
<dbReference type="AlphaFoldDB" id="W3WNU1"/>
<dbReference type="KEGG" id="pfy:PFICI_12529"/>